<dbReference type="OrthoDB" id="9768878at2"/>
<evidence type="ECO:0000259" key="2">
    <source>
        <dbReference type="SMART" id="SM00998"/>
    </source>
</evidence>
<sequence>MPQKSNPISCETVIGLTSISITIAQGMYGAMTPGYERATGEWQIEWDTLPIVCAGTAGSLSLIVEITRNLSVNKERMKENLELNQGLIMSESVMMLLAEEIGKQKAHELMYRLSKKSSTENKKLQKVLEEDETASKLVNFEKIRSALNPTGYLGEAPDLARKSVVNWDSLFPENGRSGSKGINY</sequence>
<evidence type="ECO:0000256" key="1">
    <source>
        <dbReference type="ARBA" id="ARBA00023239"/>
    </source>
</evidence>
<dbReference type="STRING" id="1472767.AOX59_02540"/>
<dbReference type="GO" id="GO:0016829">
    <property type="term" value="F:lyase activity"/>
    <property type="evidence" value="ECO:0007669"/>
    <property type="project" value="UniProtKB-KW"/>
</dbReference>
<feature type="domain" description="Adenylosuccinate lyase C-terminal" evidence="2">
    <location>
        <begin position="85"/>
        <end position="164"/>
    </location>
</feature>
<proteinExistence type="predicted"/>
<dbReference type="RefSeq" id="WP_068441383.1">
    <property type="nucleotide sequence ID" value="NZ_CP013862.1"/>
</dbReference>
<dbReference type="Gene3D" id="1.20.200.10">
    <property type="entry name" value="Fumarase/aspartase (Central domain)"/>
    <property type="match status" value="1"/>
</dbReference>
<dbReference type="InterPro" id="IPR008948">
    <property type="entry name" value="L-Aspartase-like"/>
</dbReference>
<dbReference type="Proteomes" id="UP000050331">
    <property type="component" value="Chromosome"/>
</dbReference>
<reference evidence="3 4" key="1">
    <citation type="submission" date="2016-01" db="EMBL/GenBank/DDBJ databases">
        <title>Complete genome sequence of strain Lentibacillus amyloliquefaciens LAM0015T isolated from saline sediment.</title>
        <authorList>
            <person name="Wang J.-L."/>
            <person name="He M.-X."/>
        </authorList>
    </citation>
    <scope>NUCLEOTIDE SEQUENCE [LARGE SCALE GENOMIC DNA]</scope>
    <source>
        <strain evidence="3 4">LAM0015</strain>
    </source>
</reference>
<dbReference type="EMBL" id="CP013862">
    <property type="protein sequence ID" value="ALX47578.1"/>
    <property type="molecule type" value="Genomic_DNA"/>
</dbReference>
<dbReference type="AlphaFoldDB" id="A0A0U4G4K1"/>
<dbReference type="Pfam" id="PF10397">
    <property type="entry name" value="ADSL_C"/>
    <property type="match status" value="1"/>
</dbReference>
<dbReference type="Gene3D" id="1.10.40.30">
    <property type="entry name" value="Fumarase/aspartase (C-terminal domain)"/>
    <property type="match status" value="1"/>
</dbReference>
<organism evidence="3 4">
    <name type="scientific">Lentibacillus amyloliquefaciens</name>
    <dbReference type="NCBI Taxonomy" id="1472767"/>
    <lineage>
        <taxon>Bacteria</taxon>
        <taxon>Bacillati</taxon>
        <taxon>Bacillota</taxon>
        <taxon>Bacilli</taxon>
        <taxon>Bacillales</taxon>
        <taxon>Bacillaceae</taxon>
        <taxon>Lentibacillus</taxon>
    </lineage>
</organism>
<dbReference type="InterPro" id="IPR019468">
    <property type="entry name" value="AdenyloSucc_lyase_C"/>
</dbReference>
<evidence type="ECO:0000313" key="3">
    <source>
        <dbReference type="EMBL" id="ALX47578.1"/>
    </source>
</evidence>
<dbReference type="SMART" id="SM00998">
    <property type="entry name" value="ADSL_C"/>
    <property type="match status" value="1"/>
</dbReference>
<keyword evidence="1" id="KW-0456">Lyase</keyword>
<dbReference type="SUPFAM" id="SSF48557">
    <property type="entry name" value="L-aspartase-like"/>
    <property type="match status" value="1"/>
</dbReference>
<keyword evidence="4" id="KW-1185">Reference proteome</keyword>
<dbReference type="PANTHER" id="PTHR43172">
    <property type="entry name" value="ADENYLOSUCCINATE LYASE"/>
    <property type="match status" value="1"/>
</dbReference>
<accession>A0A0U4G4K1</accession>
<evidence type="ECO:0000313" key="4">
    <source>
        <dbReference type="Proteomes" id="UP000050331"/>
    </source>
</evidence>
<name>A0A0U4G4K1_9BACI</name>
<protein>
    <recommendedName>
        <fullName evidence="2">Adenylosuccinate lyase C-terminal domain-containing protein</fullName>
    </recommendedName>
</protein>
<dbReference type="KEGG" id="lao:AOX59_02540"/>
<gene>
    <name evidence="3" type="ORF">AOX59_02540</name>
</gene>